<organism evidence="2 3">
    <name type="scientific">Odynerus spinipes</name>
    <dbReference type="NCBI Taxonomy" id="1348599"/>
    <lineage>
        <taxon>Eukaryota</taxon>
        <taxon>Metazoa</taxon>
        <taxon>Ecdysozoa</taxon>
        <taxon>Arthropoda</taxon>
        <taxon>Hexapoda</taxon>
        <taxon>Insecta</taxon>
        <taxon>Pterygota</taxon>
        <taxon>Neoptera</taxon>
        <taxon>Endopterygota</taxon>
        <taxon>Hymenoptera</taxon>
        <taxon>Apocrita</taxon>
        <taxon>Aculeata</taxon>
        <taxon>Vespoidea</taxon>
        <taxon>Vespidae</taxon>
        <taxon>Eumeninae</taxon>
        <taxon>Odynerus</taxon>
    </lineage>
</organism>
<reference evidence="2" key="1">
    <citation type="submission" date="2021-08" db="EMBL/GenBank/DDBJ databases">
        <authorList>
            <person name="Misof B."/>
            <person name="Oliver O."/>
            <person name="Podsiadlowski L."/>
            <person name="Donath A."/>
            <person name="Peters R."/>
            <person name="Mayer C."/>
            <person name="Rust J."/>
            <person name="Gunkel S."/>
            <person name="Lesny P."/>
            <person name="Martin S."/>
            <person name="Oeyen J.P."/>
            <person name="Petersen M."/>
            <person name="Panagiotis P."/>
            <person name="Wilbrandt J."/>
            <person name="Tanja T."/>
        </authorList>
    </citation>
    <scope>NUCLEOTIDE SEQUENCE</scope>
    <source>
        <strain evidence="2">GBR_01_08_01A</strain>
        <tissue evidence="2">Thorax + abdomen</tissue>
    </source>
</reference>
<evidence type="ECO:0000313" key="3">
    <source>
        <dbReference type="Proteomes" id="UP001258017"/>
    </source>
</evidence>
<gene>
    <name evidence="2" type="ORF">KPH14_013096</name>
</gene>
<sequence>MPPFNGKEEYVKSSEEQYIVIDAEDLENLVEERLDISDHMRVISEILRQFHEMRSTRAERDKVMFETRDQMREAMERLNELIMEFIRNSEEENRRNEAERKRAQEERERAQEER</sequence>
<proteinExistence type="predicted"/>
<dbReference type="Proteomes" id="UP001258017">
    <property type="component" value="Unassembled WGS sequence"/>
</dbReference>
<feature type="compositionally biased region" description="Basic and acidic residues" evidence="1">
    <location>
        <begin position="87"/>
        <end position="114"/>
    </location>
</feature>
<protein>
    <submittedName>
        <fullName evidence="2">Uncharacterized protein</fullName>
    </submittedName>
</protein>
<feature type="non-terminal residue" evidence="2">
    <location>
        <position position="114"/>
    </location>
</feature>
<accession>A0AAD9R8J3</accession>
<keyword evidence="3" id="KW-1185">Reference proteome</keyword>
<name>A0AAD9R8J3_9HYME</name>
<reference evidence="2" key="2">
    <citation type="journal article" date="2023" name="Commun. Biol.">
        <title>Intrasexual cuticular hydrocarbon dimorphism in a wasp sheds light on hydrocarbon biosynthesis genes in Hymenoptera.</title>
        <authorList>
            <person name="Moris V.C."/>
            <person name="Podsiadlowski L."/>
            <person name="Martin S."/>
            <person name="Oeyen J.P."/>
            <person name="Donath A."/>
            <person name="Petersen M."/>
            <person name="Wilbrandt J."/>
            <person name="Misof B."/>
            <person name="Liedtke D."/>
            <person name="Thamm M."/>
            <person name="Scheiner R."/>
            <person name="Schmitt T."/>
            <person name="Niehuis O."/>
        </authorList>
    </citation>
    <scope>NUCLEOTIDE SEQUENCE</scope>
    <source>
        <strain evidence="2">GBR_01_08_01A</strain>
    </source>
</reference>
<feature type="region of interest" description="Disordered" evidence="1">
    <location>
        <begin position="86"/>
        <end position="114"/>
    </location>
</feature>
<evidence type="ECO:0000256" key="1">
    <source>
        <dbReference type="SAM" id="MobiDB-lite"/>
    </source>
</evidence>
<dbReference type="EMBL" id="JAIFRP010004801">
    <property type="protein sequence ID" value="KAK2574808.1"/>
    <property type="molecule type" value="Genomic_DNA"/>
</dbReference>
<comment type="caution">
    <text evidence="2">The sequence shown here is derived from an EMBL/GenBank/DDBJ whole genome shotgun (WGS) entry which is preliminary data.</text>
</comment>
<evidence type="ECO:0000313" key="2">
    <source>
        <dbReference type="EMBL" id="KAK2574808.1"/>
    </source>
</evidence>
<dbReference type="AlphaFoldDB" id="A0AAD9R8J3"/>